<dbReference type="GO" id="GO:0005524">
    <property type="term" value="F:ATP binding"/>
    <property type="evidence" value="ECO:0007669"/>
    <property type="project" value="UniProtKB-KW"/>
</dbReference>
<dbReference type="Gene3D" id="3.40.50.300">
    <property type="entry name" value="P-loop containing nucleotide triphosphate hydrolases"/>
    <property type="match status" value="1"/>
</dbReference>
<dbReference type="PROSITE" id="PS50893">
    <property type="entry name" value="ABC_TRANSPORTER_2"/>
    <property type="match status" value="1"/>
</dbReference>
<protein>
    <submittedName>
        <fullName evidence="5">ATP-binding cassette domain-containing protein</fullName>
    </submittedName>
</protein>
<keyword evidence="3 5" id="KW-0067">ATP-binding</keyword>
<evidence type="ECO:0000313" key="6">
    <source>
        <dbReference type="Proteomes" id="UP000486602"/>
    </source>
</evidence>
<dbReference type="AlphaFoldDB" id="A0A7K3WSQ0"/>
<evidence type="ECO:0000256" key="1">
    <source>
        <dbReference type="ARBA" id="ARBA00022448"/>
    </source>
</evidence>
<accession>A0A7K3WSQ0</accession>
<dbReference type="PANTHER" id="PTHR42939">
    <property type="entry name" value="ABC TRANSPORTER ATP-BINDING PROTEIN ALBC-RELATED"/>
    <property type="match status" value="1"/>
</dbReference>
<reference evidence="5 6" key="1">
    <citation type="submission" date="2020-02" db="EMBL/GenBank/DDBJ databases">
        <title>Out from the shadows clarifying the taxonomy of the family Cryomorphaceae and related taxa by utilizing the GTDB taxonomic framework.</title>
        <authorList>
            <person name="Bowman J.P."/>
        </authorList>
    </citation>
    <scope>NUCLEOTIDE SEQUENCE [LARGE SCALE GENOMIC DNA]</scope>
    <source>
        <strain evidence="5 6">QSSC 1-22</strain>
    </source>
</reference>
<dbReference type="Pfam" id="PF00005">
    <property type="entry name" value="ABC_tran"/>
    <property type="match status" value="1"/>
</dbReference>
<dbReference type="InterPro" id="IPR027417">
    <property type="entry name" value="P-loop_NTPase"/>
</dbReference>
<dbReference type="PROSITE" id="PS00211">
    <property type="entry name" value="ABC_TRANSPORTER_1"/>
    <property type="match status" value="1"/>
</dbReference>
<keyword evidence="2" id="KW-0547">Nucleotide-binding</keyword>
<proteinExistence type="predicted"/>
<dbReference type="InterPro" id="IPR017871">
    <property type="entry name" value="ABC_transporter-like_CS"/>
</dbReference>
<gene>
    <name evidence="5" type="ORF">G3O08_11325</name>
</gene>
<dbReference type="PANTHER" id="PTHR42939:SF1">
    <property type="entry name" value="ABC TRANSPORTER ATP-BINDING PROTEIN ALBC-RELATED"/>
    <property type="match status" value="1"/>
</dbReference>
<evidence type="ECO:0000256" key="3">
    <source>
        <dbReference type="ARBA" id="ARBA00022840"/>
    </source>
</evidence>
<keyword evidence="1" id="KW-0813">Transport</keyword>
<feature type="domain" description="ABC transporter" evidence="4">
    <location>
        <begin position="3"/>
        <end position="208"/>
    </location>
</feature>
<evidence type="ECO:0000313" key="5">
    <source>
        <dbReference type="EMBL" id="NEN24091.1"/>
    </source>
</evidence>
<dbReference type="EMBL" id="JAAGVY010000019">
    <property type="protein sequence ID" value="NEN24091.1"/>
    <property type="molecule type" value="Genomic_DNA"/>
</dbReference>
<dbReference type="Proteomes" id="UP000486602">
    <property type="component" value="Unassembled WGS sequence"/>
</dbReference>
<dbReference type="SMART" id="SM00382">
    <property type="entry name" value="AAA"/>
    <property type="match status" value="1"/>
</dbReference>
<name>A0A7K3WSQ0_9FLAO</name>
<organism evidence="5 6">
    <name type="scientific">Cryomorpha ignava</name>
    <dbReference type="NCBI Taxonomy" id="101383"/>
    <lineage>
        <taxon>Bacteria</taxon>
        <taxon>Pseudomonadati</taxon>
        <taxon>Bacteroidota</taxon>
        <taxon>Flavobacteriia</taxon>
        <taxon>Flavobacteriales</taxon>
        <taxon>Cryomorphaceae</taxon>
        <taxon>Cryomorpha</taxon>
    </lineage>
</organism>
<dbReference type="InterPro" id="IPR003593">
    <property type="entry name" value="AAA+_ATPase"/>
</dbReference>
<dbReference type="InterPro" id="IPR051782">
    <property type="entry name" value="ABC_Transporter_VariousFunc"/>
</dbReference>
<dbReference type="GO" id="GO:0016887">
    <property type="term" value="F:ATP hydrolysis activity"/>
    <property type="evidence" value="ECO:0007669"/>
    <property type="project" value="InterPro"/>
</dbReference>
<dbReference type="InterPro" id="IPR003439">
    <property type="entry name" value="ABC_transporter-like_ATP-bd"/>
</dbReference>
<evidence type="ECO:0000256" key="2">
    <source>
        <dbReference type="ARBA" id="ARBA00022741"/>
    </source>
</evidence>
<evidence type="ECO:0000259" key="4">
    <source>
        <dbReference type="PROSITE" id="PS50893"/>
    </source>
</evidence>
<comment type="caution">
    <text evidence="5">The sequence shown here is derived from an EMBL/GenBank/DDBJ whole genome shotgun (WGS) entry which is preliminary data.</text>
</comment>
<sequence>MEIELKNVGKRFNRDWIFRNWSATLNPESAYVVLGGNGSGKSTALRVLLGYAPQSEGELLFRIDGKKIDQNQVYKHFSFCSPYLELYEELTLDEMAKFHFSLKPLLPQMDLAHFAEYVHLEASRNKPVKYFSSGMKQRLRLGLALYSDTKGVFLDEPISNLDRFGIDWYRNVVQELRKDRLLIVASNKQTDEYFFCDQKINIEDFKHR</sequence>
<dbReference type="SUPFAM" id="SSF52540">
    <property type="entry name" value="P-loop containing nucleoside triphosphate hydrolases"/>
    <property type="match status" value="1"/>
</dbReference>
<keyword evidence="6" id="KW-1185">Reference proteome</keyword>